<evidence type="ECO:0000313" key="3">
    <source>
        <dbReference type="EMBL" id="KIM93918.1"/>
    </source>
</evidence>
<name>A0A0C3C4S9_OIDMZ</name>
<dbReference type="HOGENOM" id="CLU_036113_1_0_1"/>
<feature type="domain" description="Zn(2)-C6 fungal-type" evidence="2">
    <location>
        <begin position="28"/>
        <end position="58"/>
    </location>
</feature>
<dbReference type="AlphaFoldDB" id="A0A0C3C4S9"/>
<dbReference type="SMART" id="SM00066">
    <property type="entry name" value="GAL4"/>
    <property type="match status" value="1"/>
</dbReference>
<dbReference type="OrthoDB" id="3599210at2759"/>
<dbReference type="GO" id="GO:0000981">
    <property type="term" value="F:DNA-binding transcription factor activity, RNA polymerase II-specific"/>
    <property type="evidence" value="ECO:0007669"/>
    <property type="project" value="InterPro"/>
</dbReference>
<evidence type="ECO:0000256" key="1">
    <source>
        <dbReference type="ARBA" id="ARBA00023242"/>
    </source>
</evidence>
<dbReference type="Proteomes" id="UP000054321">
    <property type="component" value="Unassembled WGS sequence"/>
</dbReference>
<evidence type="ECO:0000259" key="2">
    <source>
        <dbReference type="PROSITE" id="PS00463"/>
    </source>
</evidence>
<dbReference type="PROSITE" id="PS00463">
    <property type="entry name" value="ZN2_CY6_FUNGAL_1"/>
    <property type="match status" value="1"/>
</dbReference>
<proteinExistence type="predicted"/>
<dbReference type="InterPro" id="IPR036864">
    <property type="entry name" value="Zn2-C6_fun-type_DNA-bd_sf"/>
</dbReference>
<dbReference type="InterPro" id="IPR001138">
    <property type="entry name" value="Zn2Cys6_DnaBD"/>
</dbReference>
<keyword evidence="4" id="KW-1185">Reference proteome</keyword>
<dbReference type="InParanoid" id="A0A0C3C4S9"/>
<protein>
    <recommendedName>
        <fullName evidence="2">Zn(2)-C6 fungal-type domain-containing protein</fullName>
    </recommendedName>
</protein>
<accession>A0A0C3C4S9</accession>
<keyword evidence="1" id="KW-0539">Nucleus</keyword>
<dbReference type="CDD" id="cd00067">
    <property type="entry name" value="GAL4"/>
    <property type="match status" value="1"/>
</dbReference>
<gene>
    <name evidence="3" type="ORF">OIDMADRAFT_172984</name>
</gene>
<sequence length="473" mass="53115">MSLQQGSLTHPCQSRRLTTHTSPRALRSCDRCHEVRKRCSFEGNTDICHRCEKYRIVCVTTRSRQRLGRRPKNMSFCPSSAVQVWELKGLYSGNHRGQDDPRCNSVAENPKPEGRQLENVIGMATFEIAMGLFMFGPSFAHDFHAAIGHLYSTSTLLLQDIYIAILSALQKTRYNNGSICGDDLTKGASSIRKLRTAVITTYQDAAAVTMLGQGIAAFDMLASGTKSNMLLRYSLTLIRPWYSALLRNPSLDPITITPIFWDTVDCLIRREVPIIKFSTRDPQLVDRVAGLCSTLLPILQELCVASYNTKTQRYPNDILDPFTGIEQKLLSWSITPPLDITKTYSTSEIRGMRTQALMYRASGLLLIHRLRNPLGIKDNVARSYADNIVLELLGYLALAKPDERLPNAALPLLLAMLEIPGLPKGLWSKINTPWICITKLCAFVEFIWTARRNGFAGLWFDLVDQGLDFVILP</sequence>
<dbReference type="SUPFAM" id="SSF57701">
    <property type="entry name" value="Zn2/Cys6 DNA-binding domain"/>
    <property type="match status" value="1"/>
</dbReference>
<dbReference type="GO" id="GO:0008270">
    <property type="term" value="F:zinc ion binding"/>
    <property type="evidence" value="ECO:0007669"/>
    <property type="project" value="InterPro"/>
</dbReference>
<evidence type="ECO:0000313" key="4">
    <source>
        <dbReference type="Proteomes" id="UP000054321"/>
    </source>
</evidence>
<dbReference type="EMBL" id="KN832892">
    <property type="protein sequence ID" value="KIM93918.1"/>
    <property type="molecule type" value="Genomic_DNA"/>
</dbReference>
<reference evidence="4" key="2">
    <citation type="submission" date="2015-01" db="EMBL/GenBank/DDBJ databases">
        <title>Evolutionary Origins and Diversification of the Mycorrhizal Mutualists.</title>
        <authorList>
            <consortium name="DOE Joint Genome Institute"/>
            <consortium name="Mycorrhizal Genomics Consortium"/>
            <person name="Kohler A."/>
            <person name="Kuo A."/>
            <person name="Nagy L.G."/>
            <person name="Floudas D."/>
            <person name="Copeland A."/>
            <person name="Barry K.W."/>
            <person name="Cichocki N."/>
            <person name="Veneault-Fourrey C."/>
            <person name="LaButti K."/>
            <person name="Lindquist E.A."/>
            <person name="Lipzen A."/>
            <person name="Lundell T."/>
            <person name="Morin E."/>
            <person name="Murat C."/>
            <person name="Riley R."/>
            <person name="Ohm R."/>
            <person name="Sun H."/>
            <person name="Tunlid A."/>
            <person name="Henrissat B."/>
            <person name="Grigoriev I.V."/>
            <person name="Hibbett D.S."/>
            <person name="Martin F."/>
        </authorList>
    </citation>
    <scope>NUCLEOTIDE SEQUENCE [LARGE SCALE GENOMIC DNA]</scope>
    <source>
        <strain evidence="4">Zn</strain>
    </source>
</reference>
<organism evidence="3 4">
    <name type="scientific">Oidiodendron maius (strain Zn)</name>
    <dbReference type="NCBI Taxonomy" id="913774"/>
    <lineage>
        <taxon>Eukaryota</taxon>
        <taxon>Fungi</taxon>
        <taxon>Dikarya</taxon>
        <taxon>Ascomycota</taxon>
        <taxon>Pezizomycotina</taxon>
        <taxon>Leotiomycetes</taxon>
        <taxon>Leotiomycetes incertae sedis</taxon>
        <taxon>Myxotrichaceae</taxon>
        <taxon>Oidiodendron</taxon>
    </lineage>
</organism>
<reference evidence="3 4" key="1">
    <citation type="submission" date="2014-04" db="EMBL/GenBank/DDBJ databases">
        <authorList>
            <consortium name="DOE Joint Genome Institute"/>
            <person name="Kuo A."/>
            <person name="Martino E."/>
            <person name="Perotto S."/>
            <person name="Kohler A."/>
            <person name="Nagy L.G."/>
            <person name="Floudas D."/>
            <person name="Copeland A."/>
            <person name="Barry K.W."/>
            <person name="Cichocki N."/>
            <person name="Veneault-Fourrey C."/>
            <person name="LaButti K."/>
            <person name="Lindquist E.A."/>
            <person name="Lipzen A."/>
            <person name="Lundell T."/>
            <person name="Morin E."/>
            <person name="Murat C."/>
            <person name="Sun H."/>
            <person name="Tunlid A."/>
            <person name="Henrissat B."/>
            <person name="Grigoriev I.V."/>
            <person name="Hibbett D.S."/>
            <person name="Martin F."/>
            <person name="Nordberg H.P."/>
            <person name="Cantor M.N."/>
            <person name="Hua S.X."/>
        </authorList>
    </citation>
    <scope>NUCLEOTIDE SEQUENCE [LARGE SCALE GENOMIC DNA]</scope>
    <source>
        <strain evidence="3 4">Zn</strain>
    </source>
</reference>